<organism evidence="2 3">
    <name type="scientific">Thermocoleostomius sinensis A174</name>
    <dbReference type="NCBI Taxonomy" id="2016057"/>
    <lineage>
        <taxon>Bacteria</taxon>
        <taxon>Bacillati</taxon>
        <taxon>Cyanobacteriota</taxon>
        <taxon>Cyanophyceae</taxon>
        <taxon>Oculatellales</taxon>
        <taxon>Oculatellaceae</taxon>
        <taxon>Thermocoleostomius</taxon>
    </lineage>
</organism>
<dbReference type="EMBL" id="CP113797">
    <property type="protein sequence ID" value="WAL59595.1"/>
    <property type="molecule type" value="Genomic_DNA"/>
</dbReference>
<dbReference type="AlphaFoldDB" id="A0A9E8ZE82"/>
<name>A0A9E8ZE82_9CYAN</name>
<evidence type="ECO:0000256" key="1">
    <source>
        <dbReference type="SAM" id="MobiDB-lite"/>
    </source>
</evidence>
<proteinExistence type="predicted"/>
<evidence type="ECO:0000313" key="2">
    <source>
        <dbReference type="EMBL" id="WAL59595.1"/>
    </source>
</evidence>
<dbReference type="RefSeq" id="WP_268609389.1">
    <property type="nucleotide sequence ID" value="NZ_CP113797.1"/>
</dbReference>
<dbReference type="Proteomes" id="UP001163152">
    <property type="component" value="Chromosome"/>
</dbReference>
<sequence length="143" mass="16887">MARQKRTFNGMSYAQVQRANSENRRKLEKDEQQWLKTNGYKNVGWNHVIQLYEKIEEFLEASPLKDMSLEELFLEADRIGNKYLEPEDITNFNQQLAKEVSEIGELIDRQFPDTTIEVIDFSQPTAKKSPKKRNQKTYRTAKL</sequence>
<keyword evidence="3" id="KW-1185">Reference proteome</keyword>
<dbReference type="KEGG" id="tsin:OXH18_20860"/>
<reference evidence="2" key="1">
    <citation type="submission" date="2022-12" db="EMBL/GenBank/DDBJ databases">
        <title>Polyphasic identification of a Novel Hot-Spring Cyanobacterium Ocullathermofonsia sinensis gen nov. sp. nov. and Genomic Insights on its Adaptations to the Thermal Habitat.</title>
        <authorList>
            <person name="Daroch M."/>
            <person name="Tang J."/>
            <person name="Jiang Y."/>
        </authorList>
    </citation>
    <scope>NUCLEOTIDE SEQUENCE</scope>
    <source>
        <strain evidence="2">PKUAC-SCTA174</strain>
    </source>
</reference>
<accession>A0A9E8ZE82</accession>
<protein>
    <submittedName>
        <fullName evidence="2">Uncharacterized protein</fullName>
    </submittedName>
</protein>
<feature type="region of interest" description="Disordered" evidence="1">
    <location>
        <begin position="124"/>
        <end position="143"/>
    </location>
</feature>
<feature type="compositionally biased region" description="Basic residues" evidence="1">
    <location>
        <begin position="128"/>
        <end position="143"/>
    </location>
</feature>
<evidence type="ECO:0000313" key="3">
    <source>
        <dbReference type="Proteomes" id="UP001163152"/>
    </source>
</evidence>
<gene>
    <name evidence="2" type="ORF">OXH18_20860</name>
</gene>